<protein>
    <recommendedName>
        <fullName evidence="1">SIS domain-containing protein</fullName>
    </recommendedName>
</protein>
<dbReference type="InterPro" id="IPR050099">
    <property type="entry name" value="SIS_GmhA/DiaA_subfam"/>
</dbReference>
<accession>A0ABR5JZK9</accession>
<dbReference type="PROSITE" id="PS51464">
    <property type="entry name" value="SIS"/>
    <property type="match status" value="1"/>
</dbReference>
<comment type="caution">
    <text evidence="2">The sequence shown here is derived from an EMBL/GenBank/DDBJ whole genome shotgun (WGS) entry which is preliminary data.</text>
</comment>
<dbReference type="Gene3D" id="3.40.50.10490">
    <property type="entry name" value="Glucose-6-phosphate isomerase like protein, domain 1"/>
    <property type="match status" value="1"/>
</dbReference>
<reference evidence="3" key="1">
    <citation type="submission" date="2015-07" db="EMBL/GenBank/DDBJ databases">
        <title>Fjat-14205 dsm 2895.</title>
        <authorList>
            <person name="Liu B."/>
            <person name="Wang J."/>
            <person name="Zhu Y."/>
            <person name="Liu G."/>
            <person name="Chen Q."/>
            <person name="Chen Z."/>
            <person name="Lan J."/>
            <person name="Che J."/>
            <person name="Ge C."/>
            <person name="Shi H."/>
            <person name="Pan Z."/>
            <person name="Liu X."/>
        </authorList>
    </citation>
    <scope>NUCLEOTIDE SEQUENCE [LARGE SCALE GENOMIC DNA]</scope>
    <source>
        <strain evidence="3">DSM 25560</strain>
    </source>
</reference>
<dbReference type="InterPro" id="IPR001347">
    <property type="entry name" value="SIS_dom"/>
</dbReference>
<evidence type="ECO:0000259" key="1">
    <source>
        <dbReference type="PROSITE" id="PS51464"/>
    </source>
</evidence>
<dbReference type="Pfam" id="PF13580">
    <property type="entry name" value="SIS_2"/>
    <property type="match status" value="1"/>
</dbReference>
<evidence type="ECO:0000313" key="3">
    <source>
        <dbReference type="Proteomes" id="UP000050668"/>
    </source>
</evidence>
<dbReference type="PANTHER" id="PTHR30390">
    <property type="entry name" value="SEDOHEPTULOSE 7-PHOSPHATE ISOMERASE / DNAA INITIATOR-ASSOCIATING FACTOR FOR REPLICATION INITIATION"/>
    <property type="match status" value="1"/>
</dbReference>
<dbReference type="CDD" id="cd05013">
    <property type="entry name" value="SIS_RpiR"/>
    <property type="match status" value="1"/>
</dbReference>
<feature type="domain" description="SIS" evidence="1">
    <location>
        <begin position="30"/>
        <end position="202"/>
    </location>
</feature>
<sequence length="238" mass="26401">MHTYFQEVQKLLHLVLEKEYVSMERASRVIVERLQNGGVLQLFGCGHSHLLAQEAFYRAGGLVPVRPIIIEPLTLHAGALNSSKNEKDPEIIQSHAQQFNFHEQDVLMVISTSGRNNAPIEAALLAKEQGIPVVSLQSLAYKVHPSRHRSGKRLEDIVDFVLDTHVPVGDGVLSRFGMQYGPASTVVGSTMLNTLLSQVIEKMADQMDVLPVFESTNVTSNQTHNSSMIAKYEGRIDF</sequence>
<dbReference type="SUPFAM" id="SSF53697">
    <property type="entry name" value="SIS domain"/>
    <property type="match status" value="1"/>
</dbReference>
<keyword evidence="3" id="KW-1185">Reference proteome</keyword>
<dbReference type="EMBL" id="LGRV01000003">
    <property type="protein sequence ID" value="KOS67906.1"/>
    <property type="molecule type" value="Genomic_DNA"/>
</dbReference>
<dbReference type="InterPro" id="IPR035472">
    <property type="entry name" value="RpiR-like_SIS"/>
</dbReference>
<dbReference type="RefSeq" id="WP_053582716.1">
    <property type="nucleotide sequence ID" value="NZ_LGRV01000003.1"/>
</dbReference>
<dbReference type="PANTHER" id="PTHR30390:SF7">
    <property type="entry name" value="PHOSPHOHEPTOSE ISOMERASE"/>
    <property type="match status" value="1"/>
</dbReference>
<organism evidence="2 3">
    <name type="scientific">Lysinibacillus contaminans</name>
    <dbReference type="NCBI Taxonomy" id="1293441"/>
    <lineage>
        <taxon>Bacteria</taxon>
        <taxon>Bacillati</taxon>
        <taxon>Bacillota</taxon>
        <taxon>Bacilli</taxon>
        <taxon>Bacillales</taxon>
        <taxon>Bacillaceae</taxon>
        <taxon>Lysinibacillus</taxon>
    </lineage>
</organism>
<proteinExistence type="predicted"/>
<dbReference type="NCBIfam" id="NF002805">
    <property type="entry name" value="PRK02947.1"/>
    <property type="match status" value="1"/>
</dbReference>
<name>A0ABR5JZK9_9BACI</name>
<dbReference type="InterPro" id="IPR046348">
    <property type="entry name" value="SIS_dom_sf"/>
</dbReference>
<evidence type="ECO:0000313" key="2">
    <source>
        <dbReference type="EMBL" id="KOS67906.1"/>
    </source>
</evidence>
<dbReference type="Proteomes" id="UP000050668">
    <property type="component" value="Unassembled WGS sequence"/>
</dbReference>
<gene>
    <name evidence="2" type="ORF">AEA09_04615</name>
</gene>